<keyword evidence="4" id="KW-1185">Reference proteome</keyword>
<dbReference type="InParanoid" id="E5ADY6"/>
<gene>
    <name evidence="3" type="ORF">LEMA_P002120.1</name>
</gene>
<dbReference type="InterPro" id="IPR057684">
    <property type="entry name" value="DUF7924"/>
</dbReference>
<dbReference type="OrthoDB" id="5132737at2759"/>
<protein>
    <submittedName>
        <fullName evidence="3">Predicted protein</fullName>
    </submittedName>
</protein>
<evidence type="ECO:0000259" key="2">
    <source>
        <dbReference type="Pfam" id="PF25545"/>
    </source>
</evidence>
<sequence>MYAFLHACGIESSKVTLPSLVVGLTTPAPVPQPLPRLSPRTSEVLPASWARVTPICSLGRWIFVELCVTLLSLSILIPSPPNSPINDRRQPKDEPRQIWTPIAKSIRRMRWHSRRARRPAPFSRTPGILSRAPACPPTSLFPPQRHIVLPVQGADPILTTPHSRPAGDDAKASPHCTSLSPPKDTLSDDELFEDTLASIKGRIETRVIRDIAQLIVPFAEILAMRGAKHLKSLRETTKAGWNNAILFCRPRPQPDYSLGFKREAFTQEQLQTL</sequence>
<feature type="domain" description="DUF7924" evidence="2">
    <location>
        <begin position="192"/>
        <end position="273"/>
    </location>
</feature>
<dbReference type="AlphaFoldDB" id="E5ADY6"/>
<name>E5ADY6_LEPMJ</name>
<dbReference type="Proteomes" id="UP000002668">
    <property type="component" value="Genome"/>
</dbReference>
<proteinExistence type="predicted"/>
<dbReference type="HOGENOM" id="CLU_1019662_0_0_1"/>
<organism evidence="3 4">
    <name type="scientific">Leptosphaeria maculans (strain JN3 / isolate v23.1.3 / race Av1-4-5-6-7-8)</name>
    <name type="common">Blackleg fungus</name>
    <name type="synonym">Phoma lingam</name>
    <dbReference type="NCBI Taxonomy" id="985895"/>
    <lineage>
        <taxon>Eukaryota</taxon>
        <taxon>Fungi</taxon>
        <taxon>Dikarya</taxon>
        <taxon>Ascomycota</taxon>
        <taxon>Pezizomycotina</taxon>
        <taxon>Dothideomycetes</taxon>
        <taxon>Pleosporomycetidae</taxon>
        <taxon>Pleosporales</taxon>
        <taxon>Pleosporineae</taxon>
        <taxon>Leptosphaeriaceae</taxon>
        <taxon>Plenodomus</taxon>
        <taxon>Plenodomus lingam/Leptosphaeria maculans species complex</taxon>
    </lineage>
</organism>
<evidence type="ECO:0000256" key="1">
    <source>
        <dbReference type="SAM" id="MobiDB-lite"/>
    </source>
</evidence>
<dbReference type="Pfam" id="PF25545">
    <property type="entry name" value="DUF7924"/>
    <property type="match status" value="1"/>
</dbReference>
<feature type="region of interest" description="Disordered" evidence="1">
    <location>
        <begin position="160"/>
        <end position="184"/>
    </location>
</feature>
<reference evidence="4" key="1">
    <citation type="journal article" date="2011" name="Nat. Commun.">
        <title>Effector diversification within compartments of the Leptosphaeria maculans genome affected by Repeat-Induced Point mutations.</title>
        <authorList>
            <person name="Rouxel T."/>
            <person name="Grandaubert J."/>
            <person name="Hane J.K."/>
            <person name="Hoede C."/>
            <person name="van de Wouw A.P."/>
            <person name="Couloux A."/>
            <person name="Dominguez V."/>
            <person name="Anthouard V."/>
            <person name="Bally P."/>
            <person name="Bourras S."/>
            <person name="Cozijnsen A.J."/>
            <person name="Ciuffetti L.M."/>
            <person name="Degrave A."/>
            <person name="Dilmaghani A."/>
            <person name="Duret L."/>
            <person name="Fudal I."/>
            <person name="Goodwin S.B."/>
            <person name="Gout L."/>
            <person name="Glaser N."/>
            <person name="Linglin J."/>
            <person name="Kema G.H.J."/>
            <person name="Lapalu N."/>
            <person name="Lawrence C.B."/>
            <person name="May K."/>
            <person name="Meyer M."/>
            <person name="Ollivier B."/>
            <person name="Poulain J."/>
            <person name="Schoch C.L."/>
            <person name="Simon A."/>
            <person name="Spatafora J.W."/>
            <person name="Stachowiak A."/>
            <person name="Turgeon B.G."/>
            <person name="Tyler B.M."/>
            <person name="Vincent D."/>
            <person name="Weissenbach J."/>
            <person name="Amselem J."/>
            <person name="Quesneville H."/>
            <person name="Oliver R.P."/>
            <person name="Wincker P."/>
            <person name="Balesdent M.-H."/>
            <person name="Howlett B.J."/>
        </authorList>
    </citation>
    <scope>NUCLEOTIDE SEQUENCE [LARGE SCALE GENOMIC DNA]</scope>
    <source>
        <strain evidence="4">JN3 / isolate v23.1.3 / race Av1-4-5-6-7-8</strain>
    </source>
</reference>
<dbReference type="EMBL" id="FP929139">
    <property type="protein sequence ID" value="CBY01425.1"/>
    <property type="molecule type" value="Genomic_DNA"/>
</dbReference>
<dbReference type="VEuPathDB" id="FungiDB:LEMA_P002120.1"/>
<evidence type="ECO:0000313" key="3">
    <source>
        <dbReference type="EMBL" id="CBY01425.1"/>
    </source>
</evidence>
<accession>E5ADY6</accession>
<evidence type="ECO:0000313" key="4">
    <source>
        <dbReference type="Proteomes" id="UP000002668"/>
    </source>
</evidence>